<dbReference type="NCBIfam" id="TIGR03725">
    <property type="entry name" value="T6A_YeaZ"/>
    <property type="match status" value="1"/>
</dbReference>
<feature type="domain" description="Gcp-like" evidence="1">
    <location>
        <begin position="53"/>
        <end position="133"/>
    </location>
</feature>
<proteinExistence type="predicted"/>
<dbReference type="Proteomes" id="UP000217895">
    <property type="component" value="Chromosome"/>
</dbReference>
<keyword evidence="3" id="KW-1185">Reference proteome</keyword>
<reference evidence="2 3" key="1">
    <citation type="submission" date="2017-06" db="EMBL/GenBank/DDBJ databases">
        <title>Genome sequencing of cyanobaciteial culture collection at National Institute for Environmental Studies (NIES).</title>
        <authorList>
            <person name="Hirose Y."/>
            <person name="Shimura Y."/>
            <person name="Fujisawa T."/>
            <person name="Nakamura Y."/>
            <person name="Kawachi M."/>
        </authorList>
    </citation>
    <scope>NUCLEOTIDE SEQUENCE [LARGE SCALE GENOMIC DNA]</scope>
    <source>
        <strain evidence="2 3">NIES-2135</strain>
    </source>
</reference>
<evidence type="ECO:0000313" key="3">
    <source>
        <dbReference type="Proteomes" id="UP000217895"/>
    </source>
</evidence>
<dbReference type="InterPro" id="IPR043129">
    <property type="entry name" value="ATPase_NBD"/>
</dbReference>
<dbReference type="AlphaFoldDB" id="A0A1Z4JCP5"/>
<protein>
    <submittedName>
        <fullName evidence="2">Peptidase M22 glycoprotease</fullName>
    </submittedName>
</protein>
<dbReference type="GO" id="GO:0002949">
    <property type="term" value="P:tRNA threonylcarbamoyladenosine modification"/>
    <property type="evidence" value="ECO:0007669"/>
    <property type="project" value="InterPro"/>
</dbReference>
<evidence type="ECO:0000313" key="2">
    <source>
        <dbReference type="EMBL" id="BAY54448.1"/>
    </source>
</evidence>
<name>A0A1Z4JCP5_LEPBY</name>
<dbReference type="InterPro" id="IPR000905">
    <property type="entry name" value="Gcp-like_dom"/>
</dbReference>
<dbReference type="EMBL" id="AP018203">
    <property type="protein sequence ID" value="BAY54448.1"/>
    <property type="molecule type" value="Genomic_DNA"/>
</dbReference>
<dbReference type="GO" id="GO:0006508">
    <property type="term" value="P:proteolysis"/>
    <property type="evidence" value="ECO:0007669"/>
    <property type="project" value="UniProtKB-KW"/>
</dbReference>
<dbReference type="GO" id="GO:0008233">
    <property type="term" value="F:peptidase activity"/>
    <property type="evidence" value="ECO:0007669"/>
    <property type="project" value="UniProtKB-KW"/>
</dbReference>
<keyword evidence="2" id="KW-0645">Protease</keyword>
<dbReference type="Gene3D" id="3.30.420.40">
    <property type="match status" value="1"/>
</dbReference>
<accession>A0A1Z4JCP5</accession>
<gene>
    <name evidence="2" type="ORF">NIES2135_12650</name>
</gene>
<dbReference type="SUPFAM" id="SSF53067">
    <property type="entry name" value="Actin-like ATPase domain"/>
    <property type="match status" value="1"/>
</dbReference>
<evidence type="ECO:0000259" key="1">
    <source>
        <dbReference type="Pfam" id="PF00814"/>
    </source>
</evidence>
<dbReference type="InterPro" id="IPR022496">
    <property type="entry name" value="T6A_TsaB"/>
</dbReference>
<organism evidence="2 3">
    <name type="scientific">Leptolyngbya boryana NIES-2135</name>
    <dbReference type="NCBI Taxonomy" id="1973484"/>
    <lineage>
        <taxon>Bacteria</taxon>
        <taxon>Bacillati</taxon>
        <taxon>Cyanobacteriota</taxon>
        <taxon>Cyanophyceae</taxon>
        <taxon>Leptolyngbyales</taxon>
        <taxon>Leptolyngbyaceae</taxon>
        <taxon>Leptolyngbya group</taxon>
        <taxon>Leptolyngbya</taxon>
    </lineage>
</organism>
<dbReference type="Gene3D" id="3.30.420.200">
    <property type="match status" value="1"/>
</dbReference>
<sequence>MPNFALAIHTSSPDLGLAIASLSGESRLSVQPLGRDLSSLLHTHLVEFLAPQTWQDLAFIAVAIGPGGFTGTRIGVVLARTLAQQLEIPLFGVSSLAAVASGHTGTIALQMPAQRGELHTAIYRNGEAIQSDAVMTTEQWRDALDQHSIDRRIEVGSEQGQYVEGILEIALQQWQKGERPHWSEALPYYGQHPVAIKAN</sequence>
<keyword evidence="2" id="KW-0378">Hydrolase</keyword>
<dbReference type="Pfam" id="PF00814">
    <property type="entry name" value="TsaD"/>
    <property type="match status" value="1"/>
</dbReference>